<evidence type="ECO:0000259" key="3">
    <source>
        <dbReference type="SMART" id="SM00471"/>
    </source>
</evidence>
<dbReference type="GO" id="GO:0006203">
    <property type="term" value="P:dGTP catabolic process"/>
    <property type="evidence" value="ECO:0007669"/>
    <property type="project" value="TreeGrafter"/>
</dbReference>
<evidence type="ECO:0000313" key="4">
    <source>
        <dbReference type="Ensembl" id="ENSONIP00000049398.1"/>
    </source>
</evidence>
<comment type="similarity">
    <text evidence="1">Belongs to the SAMHD1 family.</text>
</comment>
<gene>
    <name evidence="4" type="primary">LOC100706185</name>
</gene>
<reference evidence="4" key="2">
    <citation type="submission" date="2025-08" db="UniProtKB">
        <authorList>
            <consortium name="Ensembl"/>
        </authorList>
    </citation>
    <scope>IDENTIFICATION</scope>
</reference>
<evidence type="ECO:0000256" key="1">
    <source>
        <dbReference type="ARBA" id="ARBA00005776"/>
    </source>
</evidence>
<dbReference type="GO" id="GO:0051607">
    <property type="term" value="P:defense response to virus"/>
    <property type="evidence" value="ECO:0007669"/>
    <property type="project" value="TreeGrafter"/>
</dbReference>
<dbReference type="PANTHER" id="PTHR11373">
    <property type="entry name" value="DEOXYNUCLEOSIDE TRIPHOSPHATE TRIPHOSPHOHYDROLASE"/>
    <property type="match status" value="1"/>
</dbReference>
<evidence type="ECO:0000313" key="5">
    <source>
        <dbReference type="Proteomes" id="UP000005207"/>
    </source>
</evidence>
<dbReference type="CDD" id="cd00077">
    <property type="entry name" value="HDc"/>
    <property type="match status" value="1"/>
</dbReference>
<dbReference type="PANTHER" id="PTHR11373:SF4">
    <property type="entry name" value="DEOXYNUCLEOSIDE TRIPHOSPHATE TRIPHOSPHOHYDROLASE SAMHD1"/>
    <property type="match status" value="1"/>
</dbReference>
<dbReference type="Pfam" id="PF01966">
    <property type="entry name" value="HD"/>
    <property type="match status" value="1"/>
</dbReference>
<dbReference type="GeneTree" id="ENSGT00390000013867"/>
<dbReference type="InterPro" id="IPR003607">
    <property type="entry name" value="HD/PDEase_dom"/>
</dbReference>
<accession>A0A669CRJ8</accession>
<dbReference type="GO" id="GO:0045088">
    <property type="term" value="P:regulation of innate immune response"/>
    <property type="evidence" value="ECO:0007669"/>
    <property type="project" value="TreeGrafter"/>
</dbReference>
<dbReference type="InterPro" id="IPR050135">
    <property type="entry name" value="dGTPase-like"/>
</dbReference>
<sequence length="607" mass="70196">MGRYKWLVKVLSVGAECKGEDPNGEHKKPTSTKQQNTTAHTEAKKCLDEKVENNIPKKPRFYIEEHKVFNDPIHGHIKLHPLLVKIIDTPQFQRLRKIKQLGGGYYVFPGASHNRFEHSVGVGHLAGELVKALREPSMDSESLINDRDVLCVQIAGLCHDLGHGPFSHVFDGMFNPQADPKGEKWEHEDASIFMFDHLVNDNNLKPLMNHYGLITEGDNENDLVFIKEMIKGSLKNNSPQNEDYSWKNFIIPALSPQKLYKGRNNEKSFLYEIVANKQNGIDVDKFDYFARDCHHLGIQNNFDHRRFIVFARVCNVDGQLHICSRDKEMANLYDMFHTRNSLHRRAYQHRVKMAVEIMIKDALLKANQDPHFQIKSSEGKTCCLSEAKRDKEAYTKLTGRGFELWCLKLTAHLTFKAFEIIERIMSRDLYQLVGEIKSFLNILDFVNNHLIQKTLRTSNEPLLTVNINTSFSITLLFQVAKFDYGKKNEDPISNYTYFYSKFNPTIGFKIPREEVSNLLPECFSEKHIRVYWKRRDDKSLEDAKKCFKAVKKVLLFYLMAVVLLHKQQCGGKISMQTAVKNSVSCQSPDYKLQIYNFAFLVALMNFI</sequence>
<dbReference type="Ensembl" id="ENSONIT00000038465.1">
    <property type="protein sequence ID" value="ENSONIP00000049398.1"/>
    <property type="gene ID" value="ENSONIG00000027562.1"/>
</dbReference>
<feature type="compositionally biased region" description="Basic and acidic residues" evidence="2">
    <location>
        <begin position="18"/>
        <end position="28"/>
    </location>
</feature>
<dbReference type="GO" id="GO:0008832">
    <property type="term" value="F:dGTPase activity"/>
    <property type="evidence" value="ECO:0007669"/>
    <property type="project" value="TreeGrafter"/>
</dbReference>
<dbReference type="InParanoid" id="A0A669CRJ8"/>
<dbReference type="SMART" id="SM00471">
    <property type="entry name" value="HDc"/>
    <property type="match status" value="1"/>
</dbReference>
<dbReference type="Gene3D" id="3.30.70.2760">
    <property type="match status" value="1"/>
</dbReference>
<feature type="compositionally biased region" description="Basic and acidic residues" evidence="2">
    <location>
        <begin position="41"/>
        <end position="50"/>
    </location>
</feature>
<feature type="domain" description="HD/PDEase" evidence="3">
    <location>
        <begin position="111"/>
        <end position="298"/>
    </location>
</feature>
<reference evidence="5" key="1">
    <citation type="submission" date="2012-01" db="EMBL/GenBank/DDBJ databases">
        <title>The Genome Sequence of Oreochromis niloticus (Nile Tilapia).</title>
        <authorList>
            <consortium name="Broad Institute Genome Assembly Team"/>
            <consortium name="Broad Institute Sequencing Platform"/>
            <person name="Di Palma F."/>
            <person name="Johnson J."/>
            <person name="Lander E.S."/>
            <person name="Lindblad-Toh K."/>
        </authorList>
    </citation>
    <scope>NUCLEOTIDE SEQUENCE [LARGE SCALE GENOMIC DNA]</scope>
</reference>
<dbReference type="Proteomes" id="UP000005207">
    <property type="component" value="Linkage group LG20"/>
</dbReference>
<dbReference type="AlphaFoldDB" id="A0A669CRJ8"/>
<dbReference type="Gene3D" id="1.10.3210.10">
    <property type="entry name" value="Hypothetical protein af1432"/>
    <property type="match status" value="1"/>
</dbReference>
<name>A0A669CRJ8_ORENI</name>
<organism evidence="4 5">
    <name type="scientific">Oreochromis niloticus</name>
    <name type="common">Nile tilapia</name>
    <name type="synonym">Tilapia nilotica</name>
    <dbReference type="NCBI Taxonomy" id="8128"/>
    <lineage>
        <taxon>Eukaryota</taxon>
        <taxon>Metazoa</taxon>
        <taxon>Chordata</taxon>
        <taxon>Craniata</taxon>
        <taxon>Vertebrata</taxon>
        <taxon>Euteleostomi</taxon>
        <taxon>Actinopterygii</taxon>
        <taxon>Neopterygii</taxon>
        <taxon>Teleostei</taxon>
        <taxon>Neoteleostei</taxon>
        <taxon>Acanthomorphata</taxon>
        <taxon>Ovalentaria</taxon>
        <taxon>Cichlomorphae</taxon>
        <taxon>Cichliformes</taxon>
        <taxon>Cichlidae</taxon>
        <taxon>African cichlids</taxon>
        <taxon>Pseudocrenilabrinae</taxon>
        <taxon>Oreochromini</taxon>
        <taxon>Oreochromis</taxon>
    </lineage>
</organism>
<dbReference type="InterPro" id="IPR006674">
    <property type="entry name" value="HD_domain"/>
</dbReference>
<feature type="region of interest" description="Disordered" evidence="2">
    <location>
        <begin position="18"/>
        <end position="50"/>
    </location>
</feature>
<keyword evidence="5" id="KW-1185">Reference proteome</keyword>
<proteinExistence type="inferred from homology"/>
<dbReference type="GO" id="GO:0005634">
    <property type="term" value="C:nucleus"/>
    <property type="evidence" value="ECO:0007669"/>
    <property type="project" value="TreeGrafter"/>
</dbReference>
<evidence type="ECO:0000256" key="2">
    <source>
        <dbReference type="SAM" id="MobiDB-lite"/>
    </source>
</evidence>
<feature type="compositionally biased region" description="Polar residues" evidence="2">
    <location>
        <begin position="31"/>
        <end position="40"/>
    </location>
</feature>
<protein>
    <submittedName>
        <fullName evidence="4">Deoxynucleoside triphosphate triphosphohydrolase SAMHD1-like</fullName>
    </submittedName>
</protein>
<reference evidence="4" key="3">
    <citation type="submission" date="2025-09" db="UniProtKB">
        <authorList>
            <consortium name="Ensembl"/>
        </authorList>
    </citation>
    <scope>IDENTIFICATION</scope>
</reference>
<dbReference type="SUPFAM" id="SSF109604">
    <property type="entry name" value="HD-domain/PDEase-like"/>
    <property type="match status" value="1"/>
</dbReference>